<proteinExistence type="predicted"/>
<accession>A0A2I0U9D1</accession>
<dbReference type="EMBL" id="KZ505971">
    <property type="protein sequence ID" value="PKU42657.1"/>
    <property type="molecule type" value="Genomic_DNA"/>
</dbReference>
<reference evidence="3" key="1">
    <citation type="submission" date="2017-11" db="EMBL/GenBank/DDBJ databases">
        <authorList>
            <person name="Lima N.C."/>
            <person name="Parody-Merino A.M."/>
            <person name="Battley P.F."/>
            <person name="Fidler A.E."/>
            <person name="Prosdocimi F."/>
        </authorList>
    </citation>
    <scope>NUCLEOTIDE SEQUENCE [LARGE SCALE GENOMIC DNA]</scope>
</reference>
<evidence type="ECO:0000313" key="3">
    <source>
        <dbReference type="Proteomes" id="UP000233556"/>
    </source>
</evidence>
<evidence type="ECO:0000313" key="2">
    <source>
        <dbReference type="EMBL" id="PKU42657.1"/>
    </source>
</evidence>
<keyword evidence="3" id="KW-1185">Reference proteome</keyword>
<feature type="compositionally biased region" description="Polar residues" evidence="1">
    <location>
        <begin position="102"/>
        <end position="114"/>
    </location>
</feature>
<dbReference type="Proteomes" id="UP000233556">
    <property type="component" value="Unassembled WGS sequence"/>
</dbReference>
<dbReference type="AlphaFoldDB" id="A0A2I0U9D1"/>
<organism evidence="2 3">
    <name type="scientific">Limosa lapponica baueri</name>
    <dbReference type="NCBI Taxonomy" id="1758121"/>
    <lineage>
        <taxon>Eukaryota</taxon>
        <taxon>Metazoa</taxon>
        <taxon>Chordata</taxon>
        <taxon>Craniata</taxon>
        <taxon>Vertebrata</taxon>
        <taxon>Euteleostomi</taxon>
        <taxon>Archelosauria</taxon>
        <taxon>Archosauria</taxon>
        <taxon>Dinosauria</taxon>
        <taxon>Saurischia</taxon>
        <taxon>Theropoda</taxon>
        <taxon>Coelurosauria</taxon>
        <taxon>Aves</taxon>
        <taxon>Neognathae</taxon>
        <taxon>Neoaves</taxon>
        <taxon>Charadriiformes</taxon>
        <taxon>Scolopacidae</taxon>
        <taxon>Limosa</taxon>
    </lineage>
</organism>
<feature type="region of interest" description="Disordered" evidence="1">
    <location>
        <begin position="81"/>
        <end position="114"/>
    </location>
</feature>
<gene>
    <name evidence="2" type="ORF">llap_7033</name>
</gene>
<evidence type="ECO:0000256" key="1">
    <source>
        <dbReference type="SAM" id="MobiDB-lite"/>
    </source>
</evidence>
<name>A0A2I0U9D1_LIMLA</name>
<feature type="compositionally biased region" description="Basic and acidic residues" evidence="1">
    <location>
        <begin position="81"/>
        <end position="98"/>
    </location>
</feature>
<protein>
    <submittedName>
        <fullName evidence="2">Uncharacterized protein</fullName>
    </submittedName>
</protein>
<reference evidence="3" key="2">
    <citation type="submission" date="2017-12" db="EMBL/GenBank/DDBJ databases">
        <title>Genome sequence of the Bar-tailed Godwit (Limosa lapponica baueri).</title>
        <authorList>
            <person name="Lima N.C.B."/>
            <person name="Parody-Merino A.M."/>
            <person name="Battley P.F."/>
            <person name="Fidler A.E."/>
            <person name="Prosdocimi F."/>
        </authorList>
    </citation>
    <scope>NUCLEOTIDE SEQUENCE [LARGE SCALE GENOMIC DNA]</scope>
</reference>
<sequence length="114" mass="12605">MSFERAVVAMTQPSTGLTSFLTNTPLVVSNSLKCLSKQMPRLEDDEPLYLAGQANTIKPAVMASENSFIIAKSSWDAHRKQMEKLPGRDCTDDDRLFRGPDLSQSESLLTEQVA</sequence>